<dbReference type="PRINTS" id="PR00092">
    <property type="entry name" value="TYROSINASE"/>
</dbReference>
<reference evidence="24" key="2">
    <citation type="submission" date="2025-08" db="UniProtKB">
        <authorList>
            <consortium name="Ensembl"/>
        </authorList>
    </citation>
    <scope>IDENTIFICATION</scope>
</reference>
<protein>
    <recommendedName>
        <fullName evidence="16">L-dopachrome tautomerase</fullName>
        <ecNumber evidence="15">5.3.3.12</ecNumber>
    </recommendedName>
    <alternativeName>
        <fullName evidence="18">L-dopachrome Delta-isomerase</fullName>
    </alternativeName>
    <alternativeName>
        <fullName evidence="17">Tyrosinase-related protein 2</fullName>
    </alternativeName>
</protein>
<evidence type="ECO:0000256" key="4">
    <source>
        <dbReference type="ARBA" id="ARBA00022692"/>
    </source>
</evidence>
<reference evidence="24" key="3">
    <citation type="submission" date="2025-09" db="UniProtKB">
        <authorList>
            <consortium name="Ensembl"/>
        </authorList>
    </citation>
    <scope>IDENTIFICATION</scope>
</reference>
<dbReference type="SUPFAM" id="SSF48056">
    <property type="entry name" value="Di-copper centre-containing domain"/>
    <property type="match status" value="1"/>
</dbReference>
<dbReference type="GO" id="GO:0048066">
    <property type="term" value="P:developmental pigmentation"/>
    <property type="evidence" value="ECO:0007669"/>
    <property type="project" value="TreeGrafter"/>
</dbReference>
<dbReference type="GeneTree" id="ENSGT00940000156856"/>
<dbReference type="AlphaFoldDB" id="A0A8C4SST0"/>
<evidence type="ECO:0000256" key="16">
    <source>
        <dbReference type="ARBA" id="ARBA00039823"/>
    </source>
</evidence>
<evidence type="ECO:0000256" key="18">
    <source>
        <dbReference type="ARBA" id="ARBA00042019"/>
    </source>
</evidence>
<feature type="chain" id="PRO_5034465087" description="L-dopachrome tautomerase" evidence="21">
    <location>
        <begin position="23"/>
        <end position="514"/>
    </location>
</feature>
<evidence type="ECO:0000256" key="9">
    <source>
        <dbReference type="ARBA" id="ARBA00023101"/>
    </source>
</evidence>
<keyword evidence="5" id="KW-0479">Metal-binding</keyword>
<keyword evidence="7" id="KW-0862">Zinc</keyword>
<dbReference type="GO" id="GO:0006583">
    <property type="term" value="P:melanin biosynthetic process from tyrosine"/>
    <property type="evidence" value="ECO:0007669"/>
    <property type="project" value="TreeGrafter"/>
</dbReference>
<dbReference type="Proteomes" id="UP000694620">
    <property type="component" value="Chromosome 4"/>
</dbReference>
<evidence type="ECO:0000256" key="1">
    <source>
        <dbReference type="ARBA" id="ARBA00001947"/>
    </source>
</evidence>
<evidence type="ECO:0000256" key="3">
    <source>
        <dbReference type="ARBA" id="ARBA00009928"/>
    </source>
</evidence>
<dbReference type="GO" id="GO:0004167">
    <property type="term" value="F:dopachrome isomerase activity"/>
    <property type="evidence" value="ECO:0007669"/>
    <property type="project" value="UniProtKB-EC"/>
</dbReference>
<evidence type="ECO:0000256" key="7">
    <source>
        <dbReference type="ARBA" id="ARBA00022833"/>
    </source>
</evidence>
<feature type="domain" description="Tyrosinase copper-binding" evidence="23">
    <location>
        <begin position="387"/>
        <end position="398"/>
    </location>
</feature>
<evidence type="ECO:0000256" key="17">
    <source>
        <dbReference type="ARBA" id="ARBA00041443"/>
    </source>
</evidence>
<dbReference type="GO" id="GO:0046872">
    <property type="term" value="F:metal ion binding"/>
    <property type="evidence" value="ECO:0007669"/>
    <property type="project" value="UniProtKB-KW"/>
</dbReference>
<keyword evidence="11" id="KW-0325">Glycoprotein</keyword>
<comment type="pathway">
    <text evidence="14">Pigment biosynthesis; melanin biosynthesis.</text>
</comment>
<dbReference type="GO" id="GO:0002052">
    <property type="term" value="P:positive regulation of neuroblast proliferation"/>
    <property type="evidence" value="ECO:0007669"/>
    <property type="project" value="TreeGrafter"/>
</dbReference>
<evidence type="ECO:0000256" key="12">
    <source>
        <dbReference type="ARBA" id="ARBA00023235"/>
    </source>
</evidence>
<dbReference type="InterPro" id="IPR002227">
    <property type="entry name" value="Tyrosinase_Cu-bd"/>
</dbReference>
<organism evidence="24 25">
    <name type="scientific">Erpetoichthys calabaricus</name>
    <name type="common">Rope fish</name>
    <name type="synonym">Calamoichthys calabaricus</name>
    <dbReference type="NCBI Taxonomy" id="27687"/>
    <lineage>
        <taxon>Eukaryota</taxon>
        <taxon>Metazoa</taxon>
        <taxon>Chordata</taxon>
        <taxon>Craniata</taxon>
        <taxon>Vertebrata</taxon>
        <taxon>Euteleostomi</taxon>
        <taxon>Actinopterygii</taxon>
        <taxon>Polypteriformes</taxon>
        <taxon>Polypteridae</taxon>
        <taxon>Erpetoichthys</taxon>
    </lineage>
</organism>
<dbReference type="Gene3D" id="1.10.1280.10">
    <property type="entry name" value="Di-copper center containing domain from catechol oxidase"/>
    <property type="match status" value="1"/>
</dbReference>
<dbReference type="PANTHER" id="PTHR11474">
    <property type="entry name" value="TYROSINASE FAMILY MEMBER"/>
    <property type="match status" value="1"/>
</dbReference>
<name>A0A8C4SST0_ERPCA</name>
<comment type="cofactor">
    <cofactor evidence="1">
        <name>Zn(2+)</name>
        <dbReference type="ChEBI" id="CHEBI:29105"/>
    </cofactor>
</comment>
<gene>
    <name evidence="24" type="primary">DCT</name>
    <name evidence="24" type="synonym">dct</name>
</gene>
<dbReference type="GO" id="GO:0016491">
    <property type="term" value="F:oxidoreductase activity"/>
    <property type="evidence" value="ECO:0007669"/>
    <property type="project" value="InterPro"/>
</dbReference>
<feature type="transmembrane region" description="Helical" evidence="20">
    <location>
        <begin position="465"/>
        <end position="489"/>
    </location>
</feature>
<proteinExistence type="inferred from homology"/>
<evidence type="ECO:0000256" key="2">
    <source>
        <dbReference type="ARBA" id="ARBA00004573"/>
    </source>
</evidence>
<dbReference type="PROSITE" id="PS00497">
    <property type="entry name" value="TYROSINASE_1"/>
    <property type="match status" value="1"/>
</dbReference>
<evidence type="ECO:0000256" key="6">
    <source>
        <dbReference type="ARBA" id="ARBA00022729"/>
    </source>
</evidence>
<dbReference type="Pfam" id="PF00264">
    <property type="entry name" value="Tyrosinase"/>
    <property type="match status" value="1"/>
</dbReference>
<dbReference type="InterPro" id="IPR008922">
    <property type="entry name" value="Di-copper_centre_dom_sf"/>
</dbReference>
<keyword evidence="12" id="KW-0413">Isomerase</keyword>
<keyword evidence="10 20" id="KW-0472">Membrane</keyword>
<dbReference type="PROSITE" id="PS00498">
    <property type="entry name" value="TYROSINASE_2"/>
    <property type="match status" value="1"/>
</dbReference>
<evidence type="ECO:0000256" key="10">
    <source>
        <dbReference type="ARBA" id="ARBA00023136"/>
    </source>
</evidence>
<evidence type="ECO:0000256" key="15">
    <source>
        <dbReference type="ARBA" id="ARBA00038932"/>
    </source>
</evidence>
<evidence type="ECO:0000256" key="13">
    <source>
        <dbReference type="ARBA" id="ARBA00036823"/>
    </source>
</evidence>
<keyword evidence="25" id="KW-1185">Reference proteome</keyword>
<evidence type="ECO:0000256" key="19">
    <source>
        <dbReference type="ARBA" id="ARBA00045930"/>
    </source>
</evidence>
<evidence type="ECO:0000256" key="20">
    <source>
        <dbReference type="SAM" id="Phobius"/>
    </source>
</evidence>
<feature type="signal peptide" evidence="21">
    <location>
        <begin position="1"/>
        <end position="22"/>
    </location>
</feature>
<dbReference type="FunFam" id="1.10.1280.10:FF:000002">
    <property type="entry name" value="L-dopachrome tautomerase"/>
    <property type="match status" value="1"/>
</dbReference>
<evidence type="ECO:0000256" key="11">
    <source>
        <dbReference type="ARBA" id="ARBA00023180"/>
    </source>
</evidence>
<evidence type="ECO:0000256" key="21">
    <source>
        <dbReference type="SAM" id="SignalP"/>
    </source>
</evidence>
<evidence type="ECO:0000313" key="25">
    <source>
        <dbReference type="Proteomes" id="UP000694620"/>
    </source>
</evidence>
<comment type="catalytic activity">
    <reaction evidence="13">
        <text>L-dopachrome = 5,6-dihydroxyindole-2-carboxylate</text>
        <dbReference type="Rhea" id="RHEA:13041"/>
        <dbReference type="ChEBI" id="CHEBI:16875"/>
        <dbReference type="ChEBI" id="CHEBI:57509"/>
        <dbReference type="EC" id="5.3.3.12"/>
    </reaction>
</comment>
<evidence type="ECO:0000256" key="14">
    <source>
        <dbReference type="ARBA" id="ARBA00037907"/>
    </source>
</evidence>
<evidence type="ECO:0000256" key="5">
    <source>
        <dbReference type="ARBA" id="ARBA00022723"/>
    </source>
</evidence>
<keyword evidence="9" id="KW-0470">Melanin biosynthesis</keyword>
<comment type="subcellular location">
    <subcellularLocation>
        <location evidence="2">Melanosome membrane</location>
        <topology evidence="2">Single-pass type I membrane protein</topology>
    </subcellularLocation>
</comment>
<dbReference type="Ensembl" id="ENSECRT00000022616.1">
    <property type="protein sequence ID" value="ENSECRP00000022144.1"/>
    <property type="gene ID" value="ENSECRG00000014977.1"/>
</dbReference>
<dbReference type="EC" id="5.3.3.12" evidence="15"/>
<evidence type="ECO:0000256" key="8">
    <source>
        <dbReference type="ARBA" id="ARBA00022989"/>
    </source>
</evidence>
<evidence type="ECO:0000259" key="23">
    <source>
        <dbReference type="PROSITE" id="PS00498"/>
    </source>
</evidence>
<dbReference type="GO" id="GO:0033162">
    <property type="term" value="C:melanosome membrane"/>
    <property type="evidence" value="ECO:0007669"/>
    <property type="project" value="UniProtKB-SubCell"/>
</dbReference>
<keyword evidence="4 20" id="KW-0812">Transmembrane</keyword>
<sequence length="514" mass="57820">MQTCWWRSLLVALGLCCVAVNAQFPRACATVEAIVSKRCCPPLGPDLSNVCGILVGRGSCLEVRVDDKPWSGPYTLRNVDDRERWPLKFFNQTCRCVGNFAGFNCGECKFGWTGLDCQKRKVPVVRRDILSLTAEEIEEFLSLLDLAKNTIHPDYVIATQHWLSLLGPNGTEPQIANVSVYNYFVWLHYYSVRDTLLGPGRPFKAIDFSHQGPAFITWHRYHLLLLERDLQRLSGNDNFAIPYWNFATGKNECDVCTDSLLGGPHQDDPSLIGPNSRFSKWEIVCNSLDDYNRLVTLCNGTNEGFLQRRPLQEDLRLPTMEDVRNCLSIGDFDNPPYFSNSTFSFRNALEGYDKPDGELDSSMMSLHNLVHSFLNGTSALSHSAANDPIFVVLHAFTDAIFEEWMKTFAPANSTWPEQLAPIGHNRKYNMVPFFPPVTNEDIFVNSEQLGYSYAVAISDTASAKVLIGSTVGGALLGLLLLLLLLVLFLKKKQREGFEPLIKAEFTNKKYTEEA</sequence>
<dbReference type="GO" id="GO:0021847">
    <property type="term" value="P:ventricular zone neuroblast division"/>
    <property type="evidence" value="ECO:0007669"/>
    <property type="project" value="TreeGrafter"/>
</dbReference>
<evidence type="ECO:0000259" key="22">
    <source>
        <dbReference type="PROSITE" id="PS00497"/>
    </source>
</evidence>
<reference evidence="24" key="1">
    <citation type="submission" date="2021-06" db="EMBL/GenBank/DDBJ databases">
        <authorList>
            <consortium name="Wellcome Sanger Institute Data Sharing"/>
        </authorList>
    </citation>
    <scope>NUCLEOTIDE SEQUENCE [LARGE SCALE GENOMIC DNA]</scope>
</reference>
<feature type="domain" description="Tyrosinase copper-binding" evidence="22">
    <location>
        <begin position="210"/>
        <end position="227"/>
    </location>
</feature>
<dbReference type="PANTHER" id="PTHR11474:SF4">
    <property type="entry name" value="L-DOPACHROME TAUTOMERASE"/>
    <property type="match status" value="1"/>
</dbReference>
<dbReference type="InterPro" id="IPR050316">
    <property type="entry name" value="Tyrosinase/Hemocyanin"/>
</dbReference>
<accession>A0A8C4SST0</accession>
<comment type="function">
    <text evidence="19">Plays a role in melanin biosynthesis. Catalyzes the conversion of L-dopachrome into 5,6-dihydroxyindole-2-carboxylic acid (DHICA).</text>
</comment>
<keyword evidence="6 21" id="KW-0732">Signal</keyword>
<keyword evidence="8 20" id="KW-1133">Transmembrane helix</keyword>
<evidence type="ECO:0000313" key="24">
    <source>
        <dbReference type="Ensembl" id="ENSECRP00000022144.1"/>
    </source>
</evidence>
<comment type="similarity">
    <text evidence="3">Belongs to the tyrosinase family.</text>
</comment>